<gene>
    <name evidence="2" type="ORF">BDK89_2621</name>
</gene>
<reference evidence="2 3" key="1">
    <citation type="submission" date="2019-03" db="EMBL/GenBank/DDBJ databases">
        <title>Sequencing the genomes of 1000 actinobacteria strains.</title>
        <authorList>
            <person name="Klenk H.-P."/>
        </authorList>
    </citation>
    <scope>NUCLEOTIDE SEQUENCE [LARGE SCALE GENOMIC DNA]</scope>
    <source>
        <strain evidence="2 3">DSM 18936</strain>
    </source>
</reference>
<dbReference type="SUPFAM" id="SSF69255">
    <property type="entry name" value="gp5 N-terminal domain-like"/>
    <property type="match status" value="1"/>
</dbReference>
<dbReference type="Gene3D" id="2.40.50.230">
    <property type="entry name" value="Gp5 N-terminal domain"/>
    <property type="match status" value="1"/>
</dbReference>
<dbReference type="SUPFAM" id="SSF69279">
    <property type="entry name" value="Phage tail proteins"/>
    <property type="match status" value="1"/>
</dbReference>
<proteinExistence type="predicted"/>
<dbReference type="InterPro" id="IPR037026">
    <property type="entry name" value="Vgr_OB-fold_dom_sf"/>
</dbReference>
<dbReference type="InterPro" id="IPR047702">
    <property type="entry name" value="VgrG-rel"/>
</dbReference>
<sequence>MTVQVRAQFPFVGIDGTPMREEIRREIVEVWVDDHLVLPDSVFVRLRFDDPELWTRLGISIGQTIDIRAGQLGEAAEATLIKAEITSIEAVYEYGNRFLVIRGYDASHRLQSGRKTRSFNNVTDSDLARRIAGDAGLSVGTVDSTTTVHDHVSQINTTDWEFLRWRAQEIGFKVAVRDGQFSFTAADGDSGGGGLGSAAGGLLGGGASDLAVGQGLLCFRPRVTGAQQVSRVEARGWDMARKQAVTHEADAATSSVTLEESRWTPTDLADVFGGQPYLTCERPIATAEEAQALAESTAALIASSFAEAEGTAEGNPVIVTGGKLTISGAGPFDGEYFVSHARHRFDESGYHTDFEVAGHQERSLLGLSSLGATANGAPPIFGAVVALVTNAQDPEKIGRVKVKFPWLSDDYESDWARVAYPGAGSLRGFFNTPEVDDEVLVVFERGDMRRPYVLGGLYNGLDAPPSDSYVDGSDGGIKARRWTSTKGHEIAISEQSDDDSIVLTSSNGGFRITISETDELIEVKSDAKVLVEAAREIELKGGDVKISGTSVTIEADGNLEMSGANATLEGSGQTEVKGGIVKLN</sequence>
<dbReference type="NCBIfam" id="NF033848">
    <property type="entry name" value="VgrG_rel"/>
    <property type="match status" value="1"/>
</dbReference>
<dbReference type="AlphaFoldDB" id="A0A4R7I1G5"/>
<evidence type="ECO:0000259" key="1">
    <source>
        <dbReference type="Pfam" id="PF04717"/>
    </source>
</evidence>
<evidence type="ECO:0000313" key="3">
    <source>
        <dbReference type="Proteomes" id="UP000294558"/>
    </source>
</evidence>
<protein>
    <submittedName>
        <fullName evidence="2">Uncharacterized protein involved in type VI secretion and phage assembly</fullName>
    </submittedName>
</protein>
<name>A0A4R7I1G5_9ACTN</name>
<dbReference type="RefSeq" id="WP_133869338.1">
    <property type="nucleotide sequence ID" value="NZ_SOAU01000001.1"/>
</dbReference>
<organism evidence="2 3">
    <name type="scientific">Ilumatobacter fluminis</name>
    <dbReference type="NCBI Taxonomy" id="467091"/>
    <lineage>
        <taxon>Bacteria</taxon>
        <taxon>Bacillati</taxon>
        <taxon>Actinomycetota</taxon>
        <taxon>Acidimicrobiia</taxon>
        <taxon>Acidimicrobiales</taxon>
        <taxon>Ilumatobacteraceae</taxon>
        <taxon>Ilumatobacter</taxon>
    </lineage>
</organism>
<comment type="caution">
    <text evidence="2">The sequence shown here is derived from an EMBL/GenBank/DDBJ whole genome shotgun (WGS) entry which is preliminary data.</text>
</comment>
<dbReference type="Proteomes" id="UP000294558">
    <property type="component" value="Unassembled WGS sequence"/>
</dbReference>
<dbReference type="InterPro" id="IPR006531">
    <property type="entry name" value="Gp5/Vgr_OB"/>
</dbReference>
<accession>A0A4R7I1G5</accession>
<keyword evidence="3" id="KW-1185">Reference proteome</keyword>
<dbReference type="SUPFAM" id="SSF69349">
    <property type="entry name" value="Phage fibre proteins"/>
    <property type="match status" value="1"/>
</dbReference>
<evidence type="ECO:0000313" key="2">
    <source>
        <dbReference type="EMBL" id="TDT17020.1"/>
    </source>
</evidence>
<dbReference type="OrthoDB" id="1907165at2"/>
<dbReference type="EMBL" id="SOAU01000001">
    <property type="protein sequence ID" value="TDT17020.1"/>
    <property type="molecule type" value="Genomic_DNA"/>
</dbReference>
<feature type="domain" description="Gp5/Type VI secretion system Vgr protein OB-fold" evidence="1">
    <location>
        <begin position="385"/>
        <end position="458"/>
    </location>
</feature>
<dbReference type="Pfam" id="PF04717">
    <property type="entry name" value="Phage_base_V"/>
    <property type="match status" value="1"/>
</dbReference>